<organism evidence="1 2">
    <name type="scientific">Lithocarpus litseifolius</name>
    <dbReference type="NCBI Taxonomy" id="425828"/>
    <lineage>
        <taxon>Eukaryota</taxon>
        <taxon>Viridiplantae</taxon>
        <taxon>Streptophyta</taxon>
        <taxon>Embryophyta</taxon>
        <taxon>Tracheophyta</taxon>
        <taxon>Spermatophyta</taxon>
        <taxon>Magnoliopsida</taxon>
        <taxon>eudicotyledons</taxon>
        <taxon>Gunneridae</taxon>
        <taxon>Pentapetalae</taxon>
        <taxon>rosids</taxon>
        <taxon>fabids</taxon>
        <taxon>Fagales</taxon>
        <taxon>Fagaceae</taxon>
        <taxon>Lithocarpus</taxon>
    </lineage>
</organism>
<dbReference type="PANTHER" id="PTHR47038">
    <property type="entry name" value="BAG-ASSOCIATED GRAM PROTEIN 1"/>
    <property type="match status" value="1"/>
</dbReference>
<proteinExistence type="predicted"/>
<evidence type="ECO:0000313" key="1">
    <source>
        <dbReference type="EMBL" id="KAK9983534.1"/>
    </source>
</evidence>
<gene>
    <name evidence="1" type="ORF">SO802_033059</name>
</gene>
<comment type="caution">
    <text evidence="1">The sequence shown here is derived from an EMBL/GenBank/DDBJ whole genome shotgun (WGS) entry which is preliminary data.</text>
</comment>
<reference evidence="1 2" key="1">
    <citation type="submission" date="2024-01" db="EMBL/GenBank/DDBJ databases">
        <title>A telomere-to-telomere, gap-free genome of sweet tea (Lithocarpus litseifolius).</title>
        <authorList>
            <person name="Zhou J."/>
        </authorList>
    </citation>
    <scope>NUCLEOTIDE SEQUENCE [LARGE SCALE GENOMIC DNA]</scope>
    <source>
        <strain evidence="1">Zhou-2022a</strain>
        <tissue evidence="1">Leaf</tissue>
    </source>
</reference>
<name>A0AAW2BEX1_9ROSI</name>
<evidence type="ECO:0000313" key="2">
    <source>
        <dbReference type="Proteomes" id="UP001459277"/>
    </source>
</evidence>
<dbReference type="PANTHER" id="PTHR47038:SF1">
    <property type="entry name" value="BAG-ASSOCIATED GRAM PROTEIN 1"/>
    <property type="match status" value="1"/>
</dbReference>
<dbReference type="CDD" id="cd00030">
    <property type="entry name" value="C2"/>
    <property type="match status" value="1"/>
</dbReference>
<dbReference type="Proteomes" id="UP001459277">
    <property type="component" value="Unassembled WGS sequence"/>
</dbReference>
<dbReference type="InterPro" id="IPR035892">
    <property type="entry name" value="C2_domain_sf"/>
</dbReference>
<dbReference type="EMBL" id="JAZDWU010000012">
    <property type="protein sequence ID" value="KAK9983534.1"/>
    <property type="molecule type" value="Genomic_DNA"/>
</dbReference>
<protein>
    <submittedName>
        <fullName evidence="1">Uncharacterized protein</fullName>
    </submittedName>
</protein>
<accession>A0AAW2BEX1</accession>
<keyword evidence="2" id="KW-1185">Reference proteome</keyword>
<dbReference type="InterPro" id="IPR044655">
    <property type="entry name" value="BAGP1-like"/>
</dbReference>
<sequence length="113" mass="11972">MSVSAPTVATMAPFGVAMSPAKAVDLSVSDKLAVITIDPFMDLPSAIHVKSIATDPEDHGPIERKSPNQFNIFNQAKNLIGANLNGTSNPYAIITCGIEKRFSSMVPGSRNPM</sequence>
<dbReference type="AlphaFoldDB" id="A0AAW2BEX1"/>
<dbReference type="SUPFAM" id="SSF49562">
    <property type="entry name" value="C2 domain (Calcium/lipid-binding domain, CaLB)"/>
    <property type="match status" value="1"/>
</dbReference>